<comment type="caution">
    <text evidence="2">The sequence shown here is derived from an EMBL/GenBank/DDBJ whole genome shotgun (WGS) entry which is preliminary data.</text>
</comment>
<reference evidence="2 3" key="1">
    <citation type="submission" date="2024-04" db="EMBL/GenBank/DDBJ databases">
        <title>Phyllosticta paracitricarpa is synonymous to the EU quarantine fungus P. citricarpa based on phylogenomic analyses.</title>
        <authorList>
            <consortium name="Lawrence Berkeley National Laboratory"/>
            <person name="Van Ingen-Buijs V.A."/>
            <person name="Van Westerhoven A.C."/>
            <person name="Haridas S."/>
            <person name="Skiadas P."/>
            <person name="Martin F."/>
            <person name="Groenewald J.Z."/>
            <person name="Crous P.W."/>
            <person name="Seidl M.F."/>
        </authorList>
    </citation>
    <scope>NUCLEOTIDE SEQUENCE [LARGE SCALE GENOMIC DNA]</scope>
    <source>
        <strain evidence="2 3">CBS 123374</strain>
    </source>
</reference>
<protein>
    <submittedName>
        <fullName evidence="2">Uncharacterized protein</fullName>
    </submittedName>
</protein>
<gene>
    <name evidence="2" type="ORF">HDK90DRAFT_156874</name>
</gene>
<name>A0ABR1Z0D0_9PEZI</name>
<evidence type="ECO:0000313" key="2">
    <source>
        <dbReference type="EMBL" id="KAK8244427.1"/>
    </source>
</evidence>
<accession>A0ABR1Z0D0</accession>
<keyword evidence="3" id="KW-1185">Reference proteome</keyword>
<sequence length="319" mass="34749">MRARRAAGQTEPWRQAVSQRQEFGKGQWTDLSSDRVQAGDGPCRQASSGHRAPPLFLASPDMEVCECRNSRLAFWHVTPRELWVALTGPLDAALFYSQPCPSAGTGPAFGGCRAGSAGQEVVGGEVGGTRVRPSAPEFCTSVCRRRGEEGRRGRGISIGLGRRERQKTTTAMTRTKTRARQMMDGVCRVFAVSMRSMCLFALPLSPTPFPVPPGQKAEALPSCAMIYLRHSRASFTARTPPLSPLTVCESTCWPVDYDRTSSIGSSFLRRLDMEVPLSESRSNVHGHCHARWLTARPLKGTFEEGGDELFGGEEVGGVC</sequence>
<evidence type="ECO:0000256" key="1">
    <source>
        <dbReference type="SAM" id="MobiDB-lite"/>
    </source>
</evidence>
<evidence type="ECO:0000313" key="3">
    <source>
        <dbReference type="Proteomes" id="UP001492380"/>
    </source>
</evidence>
<dbReference type="EMBL" id="JBBWRZ010000002">
    <property type="protein sequence ID" value="KAK8244427.1"/>
    <property type="molecule type" value="Genomic_DNA"/>
</dbReference>
<dbReference type="Proteomes" id="UP001492380">
    <property type="component" value="Unassembled WGS sequence"/>
</dbReference>
<feature type="region of interest" description="Disordered" evidence="1">
    <location>
        <begin position="1"/>
        <end position="52"/>
    </location>
</feature>
<organism evidence="2 3">
    <name type="scientific">Phyllosticta capitalensis</name>
    <dbReference type="NCBI Taxonomy" id="121624"/>
    <lineage>
        <taxon>Eukaryota</taxon>
        <taxon>Fungi</taxon>
        <taxon>Dikarya</taxon>
        <taxon>Ascomycota</taxon>
        <taxon>Pezizomycotina</taxon>
        <taxon>Dothideomycetes</taxon>
        <taxon>Dothideomycetes incertae sedis</taxon>
        <taxon>Botryosphaeriales</taxon>
        <taxon>Phyllostictaceae</taxon>
        <taxon>Phyllosticta</taxon>
    </lineage>
</organism>
<proteinExistence type="predicted"/>